<keyword evidence="6" id="KW-0325">Glycoprotein</keyword>
<dbReference type="Gene3D" id="2.60.40.1940">
    <property type="match status" value="1"/>
</dbReference>
<dbReference type="Pfam" id="PF07703">
    <property type="entry name" value="A2M_BRD"/>
    <property type="match status" value="1"/>
</dbReference>
<dbReference type="InterPro" id="IPR050473">
    <property type="entry name" value="A2M/Complement_sys"/>
</dbReference>
<dbReference type="InterPro" id="IPR002890">
    <property type="entry name" value="MG2"/>
</dbReference>
<protein>
    <recommendedName>
        <fullName evidence="9">Alpha-2-macroglobulin bait region domain-containing protein</fullName>
    </recommendedName>
</protein>
<dbReference type="AlphaFoldDB" id="A0A9Q0EJD6"/>
<gene>
    <name evidence="10" type="ORF">NHX12_026360</name>
</gene>
<evidence type="ECO:0000256" key="5">
    <source>
        <dbReference type="ARBA" id="ARBA00022966"/>
    </source>
</evidence>
<dbReference type="PANTHER" id="PTHR11412:SF136">
    <property type="entry name" value="CD109 ANTIGEN"/>
    <property type="match status" value="1"/>
</dbReference>
<accession>A0A9Q0EJD6</accession>
<evidence type="ECO:0000313" key="10">
    <source>
        <dbReference type="EMBL" id="KAJ3606841.1"/>
    </source>
</evidence>
<keyword evidence="2" id="KW-0646">Protease inhibitor</keyword>
<dbReference type="Gene3D" id="6.20.50.160">
    <property type="match status" value="1"/>
</dbReference>
<evidence type="ECO:0000256" key="2">
    <source>
        <dbReference type="ARBA" id="ARBA00022690"/>
    </source>
</evidence>
<dbReference type="InterPro" id="IPR013783">
    <property type="entry name" value="Ig-like_fold"/>
</dbReference>
<dbReference type="EMBL" id="JANIIK010000042">
    <property type="protein sequence ID" value="KAJ3606841.1"/>
    <property type="molecule type" value="Genomic_DNA"/>
</dbReference>
<feature type="region of interest" description="Disordered" evidence="7">
    <location>
        <begin position="669"/>
        <end position="692"/>
    </location>
</feature>
<dbReference type="SMART" id="SM01359">
    <property type="entry name" value="A2M_N_2"/>
    <property type="match status" value="1"/>
</dbReference>
<dbReference type="Gene3D" id="2.60.40.1930">
    <property type="match status" value="3"/>
</dbReference>
<dbReference type="InterPro" id="IPR041555">
    <property type="entry name" value="MG3"/>
</dbReference>
<dbReference type="GO" id="GO:0005615">
    <property type="term" value="C:extracellular space"/>
    <property type="evidence" value="ECO:0007669"/>
    <property type="project" value="TreeGrafter"/>
</dbReference>
<keyword evidence="5" id="KW-0882">Thioester bond</keyword>
<feature type="compositionally biased region" description="Acidic residues" evidence="7">
    <location>
        <begin position="674"/>
        <end position="683"/>
    </location>
</feature>
<evidence type="ECO:0000256" key="1">
    <source>
        <dbReference type="ARBA" id="ARBA00010952"/>
    </source>
</evidence>
<dbReference type="PANTHER" id="PTHR11412">
    <property type="entry name" value="MACROGLOBULIN / COMPLEMENT"/>
    <property type="match status" value="1"/>
</dbReference>
<reference evidence="10" key="1">
    <citation type="submission" date="2022-07" db="EMBL/GenBank/DDBJ databases">
        <title>Chromosome-level genome of Muraenolepis orangiensis.</title>
        <authorList>
            <person name="Kim J."/>
        </authorList>
    </citation>
    <scope>NUCLEOTIDE SEQUENCE</scope>
    <source>
        <strain evidence="10">KU_S4_2022</strain>
        <tissue evidence="10">Muscle</tissue>
    </source>
</reference>
<dbReference type="Proteomes" id="UP001148018">
    <property type="component" value="Unassembled WGS sequence"/>
</dbReference>
<evidence type="ECO:0000313" key="11">
    <source>
        <dbReference type="Proteomes" id="UP001148018"/>
    </source>
</evidence>
<keyword evidence="3 8" id="KW-0732">Signal</keyword>
<dbReference type="OrthoDB" id="8958259at2759"/>
<evidence type="ECO:0000256" key="3">
    <source>
        <dbReference type="ARBA" id="ARBA00022729"/>
    </source>
</evidence>
<proteinExistence type="inferred from homology"/>
<feature type="signal peptide" evidence="8">
    <location>
        <begin position="1"/>
        <end position="19"/>
    </location>
</feature>
<dbReference type="Pfam" id="PF01835">
    <property type="entry name" value="MG2"/>
    <property type="match status" value="1"/>
</dbReference>
<keyword evidence="11" id="KW-1185">Reference proteome</keyword>
<evidence type="ECO:0000256" key="7">
    <source>
        <dbReference type="SAM" id="MobiDB-lite"/>
    </source>
</evidence>
<evidence type="ECO:0000256" key="6">
    <source>
        <dbReference type="ARBA" id="ARBA00023180"/>
    </source>
</evidence>
<feature type="chain" id="PRO_5040487738" description="Alpha-2-macroglobulin bait region domain-containing protein" evidence="8">
    <location>
        <begin position="20"/>
        <end position="704"/>
    </location>
</feature>
<feature type="domain" description="Alpha-2-macroglobulin bait region" evidence="9">
    <location>
        <begin position="471"/>
        <end position="601"/>
    </location>
</feature>
<dbReference type="Gene3D" id="2.60.40.10">
    <property type="entry name" value="Immunoglobulins"/>
    <property type="match status" value="1"/>
</dbReference>
<comment type="caution">
    <text evidence="10">The sequence shown here is derived from an EMBL/GenBank/DDBJ whole genome shotgun (WGS) entry which is preliminary data.</text>
</comment>
<name>A0A9Q0EJD6_9TELE</name>
<keyword evidence="4" id="KW-0722">Serine protease inhibitor</keyword>
<dbReference type="FunFam" id="2.60.40.1930:FF:000001">
    <property type="entry name" value="CD109 isoform 3"/>
    <property type="match status" value="1"/>
</dbReference>
<dbReference type="Pfam" id="PF17791">
    <property type="entry name" value="MG3"/>
    <property type="match status" value="1"/>
</dbReference>
<sequence length="704" mass="78007">MERLRLLGLVGLCSVLTGAQRVDPVRVDPERVDPVRVDPTTTLRPDRPASYLLLAPSEVCVGVPFRLSILVLTSDPLVQVSFELQGGSTSVYVVQAEGSYIKLQVRGSVGNRLLFTNSTSLRIAAPDISTFVQTDKPDYRPGETVRIRVVSIGPDQRPHHGPVDVFIKDPRGNLIRQWLSLNSTLGVVSQELQLSDFPPLGCWMIQTTVQDVESSHKFNVAHYVLPTFKVGISVPGVVYHRDILSGSVTAKYTYGKPVRGVMVVTYICESSGDSTTSVDMIDGSAKFELDLSVYFSEGKSSHGGLEDERGVVRVVVNVTETLTGLMYSSEAMVYLERSRYKISFECSPYVLKPSMNFTATMKISTYNGQPLTPEDQTKWVTVSVMQRESYIWEGANFLERRLANGSGDQDFYNGQDYEQEMHFLVPADGVIPLSIQIIQNIRTLELDASIEDTYEMLSLQSNYHSPSQSYLQIQKPSTPVQVGLPLWMSVRSNFETPDFFYTVKSRNGIVASGQGSGSLVLTPEASWAPMACVVVYCVRPDNEVVNDVLLLPVPLELRNRVSVTWSTGQAVPLEQVSLRLSVAESQSLVGLLVVDTATLRPGAHHDITTETVLEELLYGGMSEWHRPDHQTIGSPGSLFRSCGLVALTDATLNAAPIFDRERPMKVLEGVEGSHEEDEDEDEGPEPRVRQHFPETWLWMDVHTG</sequence>
<evidence type="ECO:0000256" key="8">
    <source>
        <dbReference type="SAM" id="SignalP"/>
    </source>
</evidence>
<evidence type="ECO:0000256" key="4">
    <source>
        <dbReference type="ARBA" id="ARBA00022900"/>
    </source>
</evidence>
<dbReference type="GO" id="GO:0004867">
    <property type="term" value="F:serine-type endopeptidase inhibitor activity"/>
    <property type="evidence" value="ECO:0007669"/>
    <property type="project" value="UniProtKB-KW"/>
</dbReference>
<dbReference type="InterPro" id="IPR011625">
    <property type="entry name" value="A2M_N_BRD"/>
</dbReference>
<comment type="similarity">
    <text evidence="1">Belongs to the protease inhibitor I39 (alpha-2-macroglobulin) family.</text>
</comment>
<organism evidence="10 11">
    <name type="scientific">Muraenolepis orangiensis</name>
    <name type="common">Patagonian moray cod</name>
    <dbReference type="NCBI Taxonomy" id="630683"/>
    <lineage>
        <taxon>Eukaryota</taxon>
        <taxon>Metazoa</taxon>
        <taxon>Chordata</taxon>
        <taxon>Craniata</taxon>
        <taxon>Vertebrata</taxon>
        <taxon>Euteleostomi</taxon>
        <taxon>Actinopterygii</taxon>
        <taxon>Neopterygii</taxon>
        <taxon>Teleostei</taxon>
        <taxon>Neoteleostei</taxon>
        <taxon>Acanthomorphata</taxon>
        <taxon>Zeiogadaria</taxon>
        <taxon>Gadariae</taxon>
        <taxon>Gadiformes</taxon>
        <taxon>Muraenolepidoidei</taxon>
        <taxon>Muraenolepididae</taxon>
        <taxon>Muraenolepis</taxon>
    </lineage>
</organism>
<evidence type="ECO:0000259" key="9">
    <source>
        <dbReference type="SMART" id="SM01359"/>
    </source>
</evidence>